<evidence type="ECO:0000313" key="5">
    <source>
        <dbReference type="EMBL" id="SBS25729.1"/>
    </source>
</evidence>
<dbReference type="PANTHER" id="PTHR46332">
    <property type="entry name" value="ASPARTATE BETA-HYDROXYLASE DOMAIN-CONTAINING PROTEIN 2"/>
    <property type="match status" value="1"/>
</dbReference>
<dbReference type="AlphaFoldDB" id="A0A1A8T4F0"/>
<keyword evidence="6" id="KW-1185">Reference proteome</keyword>
<dbReference type="Gene3D" id="2.60.120.330">
    <property type="entry name" value="B-lactam Antibiotic, Isopenicillin N Synthase, Chain"/>
    <property type="match status" value="1"/>
</dbReference>
<dbReference type="EMBL" id="FLOB01000001">
    <property type="protein sequence ID" value="SBS25729.1"/>
    <property type="molecule type" value="Genomic_DNA"/>
</dbReference>
<comment type="similarity">
    <text evidence="1">Belongs to the aspartyl/asparaginyl beta-hydroxylase family.</text>
</comment>
<gene>
    <name evidence="5" type="ORF">MSP8886_00370</name>
</gene>
<organism evidence="5 6">
    <name type="scientific">Marinomonas spartinae</name>
    <dbReference type="NCBI Taxonomy" id="1792290"/>
    <lineage>
        <taxon>Bacteria</taxon>
        <taxon>Pseudomonadati</taxon>
        <taxon>Pseudomonadota</taxon>
        <taxon>Gammaproteobacteria</taxon>
        <taxon>Oceanospirillales</taxon>
        <taxon>Oceanospirillaceae</taxon>
        <taxon>Marinomonas</taxon>
    </lineage>
</organism>
<name>A0A1A8T4F0_9GAMM</name>
<evidence type="ECO:0000313" key="6">
    <source>
        <dbReference type="Proteomes" id="UP000092544"/>
    </source>
</evidence>
<dbReference type="GO" id="GO:0051213">
    <property type="term" value="F:dioxygenase activity"/>
    <property type="evidence" value="ECO:0007669"/>
    <property type="project" value="UniProtKB-KW"/>
</dbReference>
<keyword evidence="2" id="KW-0223">Dioxygenase</keyword>
<accession>A0A1A8T4F0</accession>
<dbReference type="InterPro" id="IPR051821">
    <property type="entry name" value="Asp/Asn_beta-hydroxylase"/>
</dbReference>
<keyword evidence="3" id="KW-0560">Oxidoreductase</keyword>
<dbReference type="SUPFAM" id="SSF51197">
    <property type="entry name" value="Clavaminate synthase-like"/>
    <property type="match status" value="1"/>
</dbReference>
<dbReference type="STRING" id="1792290.MSP8886_00370"/>
<dbReference type="OrthoDB" id="21665at2"/>
<dbReference type="InterPro" id="IPR007803">
    <property type="entry name" value="Asp/Arg/Pro-Hydrxlase"/>
</dbReference>
<dbReference type="PANTHER" id="PTHR46332:SF5">
    <property type="entry name" value="ASPARTATE BETA-HYDROXYLASE DOMAIN CONTAINING 2"/>
    <property type="match status" value="1"/>
</dbReference>
<evidence type="ECO:0000256" key="2">
    <source>
        <dbReference type="ARBA" id="ARBA00022964"/>
    </source>
</evidence>
<evidence type="ECO:0000259" key="4">
    <source>
        <dbReference type="Pfam" id="PF05118"/>
    </source>
</evidence>
<evidence type="ECO:0000256" key="1">
    <source>
        <dbReference type="ARBA" id="ARBA00007730"/>
    </source>
</evidence>
<evidence type="ECO:0000256" key="3">
    <source>
        <dbReference type="ARBA" id="ARBA00023002"/>
    </source>
</evidence>
<reference evidence="5 6" key="1">
    <citation type="submission" date="2016-06" db="EMBL/GenBank/DDBJ databases">
        <authorList>
            <person name="Kjaerup R.B."/>
            <person name="Dalgaard T.S."/>
            <person name="Juul-Madsen H.R."/>
        </authorList>
    </citation>
    <scope>NUCLEOTIDE SEQUENCE [LARGE SCALE GENOMIC DNA]</scope>
    <source>
        <strain evidence="5 6">CECT 8886</strain>
    </source>
</reference>
<sequence length="226" mass="26255">MAMKRVLAFCVDKYFRLWIRNEPILDKSQLFPQGQAFEDSWQQIREEVGHYLESKWQQVPEFSQVDAHQYDIANTDSHKWKTAIVKMYGVYMNESISPTLIRLVRENDQTISSALISCMEAGKDVPIHKGPNKGVMRYHLPLFVDSGECFLTIDGQRVDLTEGSGLLWDDAFPHGASNFTPSTRVVLLLDVKRRLPWHLNWLYERILAALRQTEEFKEAVRKAQIQ</sequence>
<protein>
    <submittedName>
        <fullName evidence="5">Aspartyl/Asparaginyl beta-hydroxylase</fullName>
    </submittedName>
</protein>
<dbReference type="Proteomes" id="UP000092544">
    <property type="component" value="Unassembled WGS sequence"/>
</dbReference>
<dbReference type="Pfam" id="PF05118">
    <property type="entry name" value="Asp_Arg_Hydrox"/>
    <property type="match status" value="1"/>
</dbReference>
<feature type="domain" description="Aspartyl/asparaginy/proline hydroxylase" evidence="4">
    <location>
        <begin position="38"/>
        <end position="193"/>
    </location>
</feature>
<proteinExistence type="inferred from homology"/>
<dbReference type="InterPro" id="IPR027443">
    <property type="entry name" value="IPNS-like_sf"/>
</dbReference>